<protein>
    <submittedName>
        <fullName evidence="2">Uncharacterized protein</fullName>
    </submittedName>
</protein>
<gene>
    <name evidence="2" type="ORF">ACA1_095920</name>
</gene>
<evidence type="ECO:0000313" key="2">
    <source>
        <dbReference type="EMBL" id="ELR12932.1"/>
    </source>
</evidence>
<dbReference type="GeneID" id="14913215"/>
<feature type="compositionally biased region" description="Polar residues" evidence="1">
    <location>
        <begin position="361"/>
        <end position="370"/>
    </location>
</feature>
<feature type="region of interest" description="Disordered" evidence="1">
    <location>
        <begin position="273"/>
        <end position="294"/>
    </location>
</feature>
<dbReference type="RefSeq" id="XP_004334945.1">
    <property type="nucleotide sequence ID" value="XM_004334897.1"/>
</dbReference>
<dbReference type="OrthoDB" id="10267532at2759"/>
<feature type="region of interest" description="Disordered" evidence="1">
    <location>
        <begin position="1"/>
        <end position="38"/>
    </location>
</feature>
<dbReference type="OMA" id="QWEWREE"/>
<evidence type="ECO:0000313" key="3">
    <source>
        <dbReference type="Proteomes" id="UP000011083"/>
    </source>
</evidence>
<name>L8GIU9_ACACF</name>
<dbReference type="AlphaFoldDB" id="L8GIU9"/>
<dbReference type="VEuPathDB" id="AmoebaDB:ACA1_095920"/>
<dbReference type="EMBL" id="KB008103">
    <property type="protein sequence ID" value="ELR12932.1"/>
    <property type="molecule type" value="Genomic_DNA"/>
</dbReference>
<proteinExistence type="predicted"/>
<evidence type="ECO:0000256" key="1">
    <source>
        <dbReference type="SAM" id="MobiDB-lite"/>
    </source>
</evidence>
<sequence>MEVESTTSERKRKHASDASPERTTTPTESSDDASERPVFPVTKVVLSKTGIGYFEREDEVAGGRPFELFFKSGDMNDVLKSLTMIDLSGRPDTKKAKKEVDDQPLARGSASLVSSISYESTRPFDKQLDDLSISLNEHSSLRDLLGQVKGTPVQVEILRHGKRDLVEGTVIGLERKKVVFPSAHKAYFLALLVGGRAVQYFDLAAVVKLRFANELMRQDLRHLLSVLLQAKKKDLKSVTAYPRGGGESSTIRASYIVEAPVWKATYRLFFNTNHRPGRRPAGPDDIDDDGDAEQQRPKSIIEGWALVDNTQNEDWRGVELSLVSGASNSFIYDLYNPRYAARTEARAPSPTHSSVPGAVEGQSTRLTDGR</sequence>
<dbReference type="KEGG" id="acan:ACA1_095920"/>
<accession>L8GIU9</accession>
<organism evidence="2 3">
    <name type="scientific">Acanthamoeba castellanii (strain ATCC 30010 / Neff)</name>
    <dbReference type="NCBI Taxonomy" id="1257118"/>
    <lineage>
        <taxon>Eukaryota</taxon>
        <taxon>Amoebozoa</taxon>
        <taxon>Discosea</taxon>
        <taxon>Longamoebia</taxon>
        <taxon>Centramoebida</taxon>
        <taxon>Acanthamoebidae</taxon>
        <taxon>Acanthamoeba</taxon>
    </lineage>
</organism>
<feature type="region of interest" description="Disordered" evidence="1">
    <location>
        <begin position="343"/>
        <end position="370"/>
    </location>
</feature>
<keyword evidence="3" id="KW-1185">Reference proteome</keyword>
<reference evidence="2 3" key="1">
    <citation type="journal article" date="2013" name="Genome Biol.">
        <title>Genome of Acanthamoeba castellanii highlights extensive lateral gene transfer and early evolution of tyrosine kinase signaling.</title>
        <authorList>
            <person name="Clarke M."/>
            <person name="Lohan A.J."/>
            <person name="Liu B."/>
            <person name="Lagkouvardos I."/>
            <person name="Roy S."/>
            <person name="Zafar N."/>
            <person name="Bertelli C."/>
            <person name="Schilde C."/>
            <person name="Kianianmomeni A."/>
            <person name="Burglin T.R."/>
            <person name="Frech C."/>
            <person name="Turcotte B."/>
            <person name="Kopec K.O."/>
            <person name="Synnott J.M."/>
            <person name="Choo C."/>
            <person name="Paponov I."/>
            <person name="Finkler A."/>
            <person name="Soon Heng Tan C."/>
            <person name="Hutchins A.P."/>
            <person name="Weinmeier T."/>
            <person name="Rattei T."/>
            <person name="Chu J.S."/>
            <person name="Gimenez G."/>
            <person name="Irimia M."/>
            <person name="Rigden D.J."/>
            <person name="Fitzpatrick D.A."/>
            <person name="Lorenzo-Morales J."/>
            <person name="Bateman A."/>
            <person name="Chiu C.H."/>
            <person name="Tang P."/>
            <person name="Hegemann P."/>
            <person name="Fromm H."/>
            <person name="Raoult D."/>
            <person name="Greub G."/>
            <person name="Miranda-Saavedra D."/>
            <person name="Chen N."/>
            <person name="Nash P."/>
            <person name="Ginger M.L."/>
            <person name="Horn M."/>
            <person name="Schaap P."/>
            <person name="Caler L."/>
            <person name="Loftus B."/>
        </authorList>
    </citation>
    <scope>NUCLEOTIDE SEQUENCE [LARGE SCALE GENOMIC DNA]</scope>
    <source>
        <strain evidence="2 3">Neff</strain>
    </source>
</reference>
<dbReference type="Proteomes" id="UP000011083">
    <property type="component" value="Unassembled WGS sequence"/>
</dbReference>